<evidence type="ECO:0000313" key="4">
    <source>
        <dbReference type="Proteomes" id="UP000467130"/>
    </source>
</evidence>
<feature type="compositionally biased region" description="Polar residues" evidence="1">
    <location>
        <begin position="109"/>
        <end position="119"/>
    </location>
</feature>
<feature type="compositionally biased region" description="Low complexity" evidence="1">
    <location>
        <begin position="129"/>
        <end position="144"/>
    </location>
</feature>
<keyword evidence="4" id="KW-1185">Reference proteome</keyword>
<keyword evidence="2" id="KW-0812">Transmembrane</keyword>
<evidence type="ECO:0000313" key="3">
    <source>
        <dbReference type="EMBL" id="BBY20180.1"/>
    </source>
</evidence>
<proteinExistence type="predicted"/>
<dbReference type="AlphaFoldDB" id="A0A7I7Q195"/>
<reference evidence="3 4" key="1">
    <citation type="journal article" date="2019" name="Emerg. Microbes Infect.">
        <title>Comprehensive subspecies identification of 175 nontuberculous mycobacteria species based on 7547 genomic profiles.</title>
        <authorList>
            <person name="Matsumoto Y."/>
            <person name="Kinjo T."/>
            <person name="Motooka D."/>
            <person name="Nabeya D."/>
            <person name="Jung N."/>
            <person name="Uechi K."/>
            <person name="Horii T."/>
            <person name="Iida T."/>
            <person name="Fujita J."/>
            <person name="Nakamura S."/>
        </authorList>
    </citation>
    <scope>NUCLEOTIDE SEQUENCE [LARGE SCALE GENOMIC DNA]</scope>
    <source>
        <strain evidence="3 4">JCM 17783</strain>
    </source>
</reference>
<feature type="compositionally biased region" description="Pro residues" evidence="1">
    <location>
        <begin position="37"/>
        <end position="46"/>
    </location>
</feature>
<keyword evidence="2" id="KW-1133">Transmembrane helix</keyword>
<feature type="region of interest" description="Disordered" evidence="1">
    <location>
        <begin position="161"/>
        <end position="181"/>
    </location>
</feature>
<evidence type="ECO:0000256" key="2">
    <source>
        <dbReference type="SAM" id="Phobius"/>
    </source>
</evidence>
<protein>
    <submittedName>
        <fullName evidence="3">Uncharacterized protein</fullName>
    </submittedName>
</protein>
<sequence>MIARGMAKDLNHRYQTAIEFAQAAKAALAGRETAATPTPPPPPHYPPTAATPAPPQAGLTLSQVGVSQIQSSPPNPESGSRRLVLGIVGLSVLTLVAVIALVVALVTRNGSDNPASSTESRPRPHARVPGSSPSSSASPSISAGPSGDYTNLLIQASDIGADKTLGPPQQNPGAVTGAGVTFSNDDGTHTVDDLLIVFATPGMAAQAAKERPPALSQYVTGAPQPFAVGTNGVMVVGSSPDNTKSVTYVVFAEGRVVVDLEFDSRPNDITPQDVVLDLARKQDEAIKNRMPSS</sequence>
<dbReference type="KEGG" id="msto:MSTO_03850"/>
<dbReference type="EMBL" id="AP022587">
    <property type="protein sequence ID" value="BBY20180.1"/>
    <property type="molecule type" value="Genomic_DNA"/>
</dbReference>
<feature type="region of interest" description="Disordered" evidence="1">
    <location>
        <begin position="109"/>
        <end position="144"/>
    </location>
</feature>
<feature type="transmembrane region" description="Helical" evidence="2">
    <location>
        <begin position="83"/>
        <end position="106"/>
    </location>
</feature>
<name>A0A7I7Q195_9MYCO</name>
<accession>A0A7I7Q195</accession>
<dbReference type="Proteomes" id="UP000467130">
    <property type="component" value="Chromosome"/>
</dbReference>
<organism evidence="3 4">
    <name type="scientific">Mycobacterium stomatepiae</name>
    <dbReference type="NCBI Taxonomy" id="470076"/>
    <lineage>
        <taxon>Bacteria</taxon>
        <taxon>Bacillati</taxon>
        <taxon>Actinomycetota</taxon>
        <taxon>Actinomycetes</taxon>
        <taxon>Mycobacteriales</taxon>
        <taxon>Mycobacteriaceae</taxon>
        <taxon>Mycobacterium</taxon>
        <taxon>Mycobacterium simiae complex</taxon>
    </lineage>
</organism>
<gene>
    <name evidence="3" type="ORF">MSTO_03850</name>
</gene>
<evidence type="ECO:0000256" key="1">
    <source>
        <dbReference type="SAM" id="MobiDB-lite"/>
    </source>
</evidence>
<keyword evidence="2" id="KW-0472">Membrane</keyword>
<feature type="region of interest" description="Disordered" evidence="1">
    <location>
        <begin position="29"/>
        <end position="57"/>
    </location>
</feature>